<evidence type="ECO:0000259" key="2">
    <source>
        <dbReference type="PROSITE" id="PS50112"/>
    </source>
</evidence>
<dbReference type="FunFam" id="3.30.70.270:FF:000001">
    <property type="entry name" value="Diguanylate cyclase domain protein"/>
    <property type="match status" value="1"/>
</dbReference>
<dbReference type="SUPFAM" id="SSF55073">
    <property type="entry name" value="Nucleotide cyclase"/>
    <property type="match status" value="1"/>
</dbReference>
<dbReference type="NCBIfam" id="TIGR00229">
    <property type="entry name" value="sensory_box"/>
    <property type="match status" value="2"/>
</dbReference>
<dbReference type="SMART" id="SM00052">
    <property type="entry name" value="EAL"/>
    <property type="match status" value="1"/>
</dbReference>
<feature type="domain" description="GGDEF" evidence="5">
    <location>
        <begin position="359"/>
        <end position="494"/>
    </location>
</feature>
<dbReference type="PROSITE" id="PS50112">
    <property type="entry name" value="PAS"/>
    <property type="match status" value="2"/>
</dbReference>
<dbReference type="PROSITE" id="PS50113">
    <property type="entry name" value="PAC"/>
    <property type="match status" value="2"/>
</dbReference>
<dbReference type="PROSITE" id="PS50883">
    <property type="entry name" value="EAL"/>
    <property type="match status" value="1"/>
</dbReference>
<keyword evidence="1" id="KW-0472">Membrane</keyword>
<dbReference type="GO" id="GO:0006355">
    <property type="term" value="P:regulation of DNA-templated transcription"/>
    <property type="evidence" value="ECO:0007669"/>
    <property type="project" value="InterPro"/>
</dbReference>
<protein>
    <submittedName>
        <fullName evidence="6">Diguanylate cyclase (GGDEF)-like protein/PAS domain S-box-containing protein</fullName>
    </submittedName>
</protein>
<dbReference type="SUPFAM" id="SSF55785">
    <property type="entry name" value="PYP-like sensor domain (PAS domain)"/>
    <property type="match status" value="2"/>
</dbReference>
<dbReference type="SUPFAM" id="SSF141868">
    <property type="entry name" value="EAL domain-like"/>
    <property type="match status" value="1"/>
</dbReference>
<keyword evidence="1" id="KW-1133">Transmembrane helix</keyword>
<evidence type="ECO:0000259" key="5">
    <source>
        <dbReference type="PROSITE" id="PS50887"/>
    </source>
</evidence>
<sequence>MRSQSGHARAGALAREAAPFLVGAVLALALVPLSLLRDSSAAWAWAIALVALAAVIGFAVRGLVRHLRAGQYALAEAQEQFRTAFEGAPIGIALFNVDGRYTEVNRALCEMVGVERSQLIGTGVLEHVSPADRPESLAAFRALMAGTKETHHAEPRLRRADGREIWCQLRASLVRDGNGEPLHFIAQVEDVSSRRRAAEALAEAEERFRLAFEGAPIGIALADLDGRFLRVNDALCEITGYTAAELLAANVDLLGHSDAADAEQEHVDRLMRGEIRSYRLERRIVHATGRSAWVSLSVSLVRDAEGTPRYCIKQLEDISDRKRFEGQLAYLADHDALTGLYNRRAFQRELDERVGGADGGGAVCVLDLDHFKDINDTMGHAAGDEVIVRVARLLAKRLRKTDVLGRLGGDEFAMLLTGVSREEAERVIAELLLVVRDQSVVVEGGHPIGLTASAGIALFDAGTPLSGEELLVSADIAMYDAKEAGRDRHAISVKTELRQAQMTERMAWSQRMRDALERDSFVLFQQPVVDLVTGQPKSHELLLRMRGDDGELIPPATFLPIAERSGLIAEIDRWVTRRAIKTITEQKAAGRTLRLAVNLSGASVSDPALLELIEHDLAAMAPPPGSLVFEVTETAAIVNLDCARAFAATLAELGYELALDDFGAGFGSFYYLKRLPFDYLKIDGDFIRHLTTSHQDQLVVRAIVEIARGLGKRTVAEFVGDEETMDLLRQLGVDDGQGFHIGRPAPLEDLLAAGAGMAAAAPVSAAAIPDSELEAMEAAVAALQPPPDDDLSAPALPA</sequence>
<keyword evidence="1" id="KW-0812">Transmembrane</keyword>
<dbReference type="AlphaFoldDB" id="A0A840ICH2"/>
<dbReference type="InterPro" id="IPR013767">
    <property type="entry name" value="PAS_fold"/>
</dbReference>
<dbReference type="InterPro" id="IPR001633">
    <property type="entry name" value="EAL_dom"/>
</dbReference>
<feature type="transmembrane region" description="Helical" evidence="1">
    <location>
        <begin position="12"/>
        <end position="36"/>
    </location>
</feature>
<dbReference type="EMBL" id="JACHNU010000002">
    <property type="protein sequence ID" value="MBB4662579.1"/>
    <property type="molecule type" value="Genomic_DNA"/>
</dbReference>
<accession>A0A840ICH2</accession>
<evidence type="ECO:0000313" key="6">
    <source>
        <dbReference type="EMBL" id="MBB4662579.1"/>
    </source>
</evidence>
<dbReference type="InterPro" id="IPR000014">
    <property type="entry name" value="PAS"/>
</dbReference>
<dbReference type="Pfam" id="PF00990">
    <property type="entry name" value="GGDEF"/>
    <property type="match status" value="1"/>
</dbReference>
<dbReference type="Pfam" id="PF13426">
    <property type="entry name" value="PAS_9"/>
    <property type="match status" value="1"/>
</dbReference>
<gene>
    <name evidence="6" type="ORF">BDZ31_002165</name>
</gene>
<dbReference type="InterPro" id="IPR052155">
    <property type="entry name" value="Biofilm_reg_signaling"/>
</dbReference>
<dbReference type="Gene3D" id="3.30.450.20">
    <property type="entry name" value="PAS domain"/>
    <property type="match status" value="2"/>
</dbReference>
<dbReference type="CDD" id="cd01948">
    <property type="entry name" value="EAL"/>
    <property type="match status" value="1"/>
</dbReference>
<dbReference type="Gene3D" id="3.20.20.450">
    <property type="entry name" value="EAL domain"/>
    <property type="match status" value="1"/>
</dbReference>
<feature type="domain" description="PAS" evidence="2">
    <location>
        <begin position="204"/>
        <end position="274"/>
    </location>
</feature>
<dbReference type="PANTHER" id="PTHR44757">
    <property type="entry name" value="DIGUANYLATE CYCLASE DGCP"/>
    <property type="match status" value="1"/>
</dbReference>
<reference evidence="6 7" key="1">
    <citation type="submission" date="2020-08" db="EMBL/GenBank/DDBJ databases">
        <title>Genomic Encyclopedia of Archaeal and Bacterial Type Strains, Phase II (KMG-II): from individual species to whole genera.</title>
        <authorList>
            <person name="Goeker M."/>
        </authorList>
    </citation>
    <scope>NUCLEOTIDE SEQUENCE [LARGE SCALE GENOMIC DNA]</scope>
    <source>
        <strain evidence="6 7">DSM 23288</strain>
    </source>
</reference>
<proteinExistence type="predicted"/>
<keyword evidence="7" id="KW-1185">Reference proteome</keyword>
<feature type="domain" description="PAC" evidence="3">
    <location>
        <begin position="278"/>
        <end position="330"/>
    </location>
</feature>
<dbReference type="SMART" id="SM00267">
    <property type="entry name" value="GGDEF"/>
    <property type="match status" value="1"/>
</dbReference>
<dbReference type="InterPro" id="IPR000160">
    <property type="entry name" value="GGDEF_dom"/>
</dbReference>
<dbReference type="Proteomes" id="UP000585272">
    <property type="component" value="Unassembled WGS sequence"/>
</dbReference>
<comment type="caution">
    <text evidence="6">The sequence shown here is derived from an EMBL/GenBank/DDBJ whole genome shotgun (WGS) entry which is preliminary data.</text>
</comment>
<evidence type="ECO:0000313" key="7">
    <source>
        <dbReference type="Proteomes" id="UP000585272"/>
    </source>
</evidence>
<dbReference type="PROSITE" id="PS50887">
    <property type="entry name" value="GGDEF"/>
    <property type="match status" value="1"/>
</dbReference>
<dbReference type="InterPro" id="IPR000700">
    <property type="entry name" value="PAS-assoc_C"/>
</dbReference>
<organism evidence="6 7">
    <name type="scientific">Conexibacter arvalis</name>
    <dbReference type="NCBI Taxonomy" id="912552"/>
    <lineage>
        <taxon>Bacteria</taxon>
        <taxon>Bacillati</taxon>
        <taxon>Actinomycetota</taxon>
        <taxon>Thermoleophilia</taxon>
        <taxon>Solirubrobacterales</taxon>
        <taxon>Conexibacteraceae</taxon>
        <taxon>Conexibacter</taxon>
    </lineage>
</organism>
<dbReference type="NCBIfam" id="TIGR00254">
    <property type="entry name" value="GGDEF"/>
    <property type="match status" value="1"/>
</dbReference>
<dbReference type="CDD" id="cd01949">
    <property type="entry name" value="GGDEF"/>
    <property type="match status" value="1"/>
</dbReference>
<dbReference type="InterPro" id="IPR043128">
    <property type="entry name" value="Rev_trsase/Diguanyl_cyclase"/>
</dbReference>
<dbReference type="PANTHER" id="PTHR44757:SF2">
    <property type="entry name" value="BIOFILM ARCHITECTURE MAINTENANCE PROTEIN MBAA"/>
    <property type="match status" value="1"/>
</dbReference>
<dbReference type="InterPro" id="IPR035919">
    <property type="entry name" value="EAL_sf"/>
</dbReference>
<evidence type="ECO:0000259" key="3">
    <source>
        <dbReference type="PROSITE" id="PS50113"/>
    </source>
</evidence>
<feature type="domain" description="PAS" evidence="2">
    <location>
        <begin position="77"/>
        <end position="147"/>
    </location>
</feature>
<feature type="domain" description="PAC" evidence="3">
    <location>
        <begin position="151"/>
        <end position="203"/>
    </location>
</feature>
<name>A0A840ICH2_9ACTN</name>
<dbReference type="Pfam" id="PF00989">
    <property type="entry name" value="PAS"/>
    <property type="match status" value="1"/>
</dbReference>
<dbReference type="InterPro" id="IPR035965">
    <property type="entry name" value="PAS-like_dom_sf"/>
</dbReference>
<dbReference type="SMART" id="SM00091">
    <property type="entry name" value="PAS"/>
    <property type="match status" value="2"/>
</dbReference>
<evidence type="ECO:0000259" key="4">
    <source>
        <dbReference type="PROSITE" id="PS50883"/>
    </source>
</evidence>
<feature type="transmembrane region" description="Helical" evidence="1">
    <location>
        <begin position="42"/>
        <end position="64"/>
    </location>
</feature>
<dbReference type="InterPro" id="IPR029787">
    <property type="entry name" value="Nucleotide_cyclase"/>
</dbReference>
<dbReference type="SMART" id="SM00086">
    <property type="entry name" value="PAC"/>
    <property type="match status" value="2"/>
</dbReference>
<dbReference type="Gene3D" id="3.30.70.270">
    <property type="match status" value="1"/>
</dbReference>
<dbReference type="RefSeq" id="WP_183341857.1">
    <property type="nucleotide sequence ID" value="NZ_JACHNU010000002.1"/>
</dbReference>
<feature type="domain" description="EAL" evidence="4">
    <location>
        <begin position="505"/>
        <end position="758"/>
    </location>
</feature>
<evidence type="ECO:0000256" key="1">
    <source>
        <dbReference type="SAM" id="Phobius"/>
    </source>
</evidence>
<dbReference type="Pfam" id="PF00563">
    <property type="entry name" value="EAL"/>
    <property type="match status" value="1"/>
</dbReference>
<dbReference type="CDD" id="cd00130">
    <property type="entry name" value="PAS"/>
    <property type="match status" value="2"/>
</dbReference>
<dbReference type="InterPro" id="IPR001610">
    <property type="entry name" value="PAC"/>
</dbReference>